<evidence type="ECO:0000256" key="1">
    <source>
        <dbReference type="ARBA" id="ARBA00004922"/>
    </source>
</evidence>
<dbReference type="GO" id="GO:0016757">
    <property type="term" value="F:glycosyltransferase activity"/>
    <property type="evidence" value="ECO:0007669"/>
    <property type="project" value="UniProtKB-KW"/>
</dbReference>
<evidence type="ECO:0000256" key="4">
    <source>
        <dbReference type="ARBA" id="ARBA00022803"/>
    </source>
</evidence>
<name>A0ABQ5KGT8_9EUKA</name>
<evidence type="ECO:0000313" key="8">
    <source>
        <dbReference type="Proteomes" id="UP001057375"/>
    </source>
</evidence>
<reference evidence="7" key="1">
    <citation type="submission" date="2022-03" db="EMBL/GenBank/DDBJ databases">
        <title>Draft genome sequence of Aduncisulcus paluster, a free-living microaerophilic Fornicata.</title>
        <authorList>
            <person name="Yuyama I."/>
            <person name="Kume K."/>
            <person name="Tamura T."/>
            <person name="Inagaki Y."/>
            <person name="Hashimoto T."/>
        </authorList>
    </citation>
    <scope>NUCLEOTIDE SEQUENCE</scope>
    <source>
        <strain evidence="7">NY0171</strain>
    </source>
</reference>
<dbReference type="EMBL" id="BQXS01009729">
    <property type="protein sequence ID" value="GKT31745.1"/>
    <property type="molecule type" value="Genomic_DNA"/>
</dbReference>
<evidence type="ECO:0000256" key="2">
    <source>
        <dbReference type="ARBA" id="ARBA00022679"/>
    </source>
</evidence>
<dbReference type="PANTHER" id="PTHR44366:SF1">
    <property type="entry name" value="UDP-N-ACETYLGLUCOSAMINE--PEPTIDE N-ACETYLGLUCOSAMINYLTRANSFERASE 110 KDA SUBUNIT"/>
    <property type="match status" value="1"/>
</dbReference>
<organism evidence="7 8">
    <name type="scientific">Aduncisulcus paluster</name>
    <dbReference type="NCBI Taxonomy" id="2918883"/>
    <lineage>
        <taxon>Eukaryota</taxon>
        <taxon>Metamonada</taxon>
        <taxon>Carpediemonas-like organisms</taxon>
        <taxon>Aduncisulcus</taxon>
    </lineage>
</organism>
<dbReference type="PANTHER" id="PTHR44366">
    <property type="entry name" value="UDP-N-ACETYLGLUCOSAMINE--PEPTIDE N-ACETYLGLUCOSAMINYLTRANSFERASE 110 KDA SUBUNIT"/>
    <property type="match status" value="1"/>
</dbReference>
<gene>
    <name evidence="7" type="ORF">ADUPG1_006110</name>
</gene>
<protein>
    <submittedName>
        <fullName evidence="7">UDP-N-acetylglucosamine--peptide N-acetylglucosaminyltransferase 110kDa subunit like protein</fullName>
    </submittedName>
</protein>
<keyword evidence="2" id="KW-0808">Transferase</keyword>
<proteinExistence type="predicted"/>
<dbReference type="InterPro" id="IPR029489">
    <property type="entry name" value="OGT/SEC/SPY_C"/>
</dbReference>
<feature type="region of interest" description="Disordered" evidence="5">
    <location>
        <begin position="1139"/>
        <end position="1186"/>
    </location>
</feature>
<evidence type="ECO:0000256" key="5">
    <source>
        <dbReference type="SAM" id="MobiDB-lite"/>
    </source>
</evidence>
<feature type="domain" description="O-GlcNAc transferase C-terminal" evidence="6">
    <location>
        <begin position="1245"/>
        <end position="1429"/>
    </location>
</feature>
<dbReference type="InterPro" id="IPR037919">
    <property type="entry name" value="OGT"/>
</dbReference>
<comment type="caution">
    <text evidence="7">The sequence shown here is derived from an EMBL/GenBank/DDBJ whole genome shotgun (WGS) entry which is preliminary data.</text>
</comment>
<comment type="pathway">
    <text evidence="1">Protein modification; protein glycosylation.</text>
</comment>
<evidence type="ECO:0000256" key="3">
    <source>
        <dbReference type="ARBA" id="ARBA00022737"/>
    </source>
</evidence>
<keyword evidence="7" id="KW-0328">Glycosyltransferase</keyword>
<keyword evidence="4" id="KW-0802">TPR repeat</keyword>
<evidence type="ECO:0000259" key="6">
    <source>
        <dbReference type="Pfam" id="PF13844"/>
    </source>
</evidence>
<dbReference type="Proteomes" id="UP001057375">
    <property type="component" value="Unassembled WGS sequence"/>
</dbReference>
<accession>A0ABQ5KGT8</accession>
<dbReference type="Pfam" id="PF13844">
    <property type="entry name" value="Glyco_transf_41"/>
    <property type="match status" value="1"/>
</dbReference>
<keyword evidence="8" id="KW-1185">Reference proteome</keyword>
<evidence type="ECO:0000313" key="7">
    <source>
        <dbReference type="EMBL" id="GKT31745.1"/>
    </source>
</evidence>
<sequence length="1467" mass="162952">MRCQNSITSPNIFLSSLPPLHGFPSHPPHPSIPSHVLLPLLLLTLHFSSVLCLFSHCSILLPITLLSVNTGGWREMLEKVGKVAFNEFNSTPEQTEVSFSSPSTSLGPPLSPLLPPEMCSPFKISEWEIVSICLVYDRVLREEARRLKLSEMKQRNGKKVIWELDSLSGKWVMKFRSRNNKIKKKAKAGSSSMMKLMDLERSDQYSQFLEHFEKVPVKWIYGDRDAALVKESTTSSSLNYVNDVYFIRNPRGWLFDRPDAPYSASSTLPSLASHVVSSIDNSRDNFDMIMESREREREGNGYMDSKLSKYSSLSTMSSLSSFVDSDTFVSSFHDDSTVLSSSVVGGSSPLRRHPSAPIQHKFPIPRMSSIVMPPPRMNYPPQTKRPLSLLLLSSLSSLSALTSSRHLSLAIKLCGCMKSTSYVRRMDMSKHIWGQWTQSKDLDRAPLGVGTDKDGTMIEKRAVRVSLCLSVQDGISPKGIWHIPPRASPQSTHNPSSILSVLPSSPSPLLLQPYVLSAISYFYLHDVSVFISTNMPYTSLSSFFAPKTTSLASSEPIITHQESMISDHSPLPLSSLPPSYTGQHSSPVLGQLSDGPAIECTDGPSRCTMSVFVPDITLVLDPFRQHSLHGCCAVGCREREWINCSARAGTHGKDDSSFKGDSEYNSPIPLNFHTIGSAHVALGNIGFHGSCQRDFLMKEGKDEKQSKEKGSLGTRDERTPVFYTKTSSSIPIFDWSIRGSEGIGGKEEWWIGPNGSFENIWKHGQSVCNHGYQTQWRSSFSFNPYFTQTQSDSTAKMTAAPSSFALSPYSLSRIVWREKLINLVLGFFFNPSFHIRPDTIEEEGEETEAGVDDESFLRKCLDRIGIANYSGTTHLILRQVFIELKTIFGPELVSMKVDRGTLRQSSSDEKEHESSMYQRLSNIIPLLIDNVIRDYLPKRMKHSIRCDATSILPHLYPTDYLASVSKLKEDLVSLSRGDPQLNRGAGVSHLHVHSSPSSSSSAIALPPFISLPPCEEKTIPPSASLDIHINLPPPYSSYFCDYSILNGLAMRVSPLGFAPDRDVHIRNEKDEDGIVGFMDQIEYSGEVDLTSPIISNAEREASCVYEFFERSLAYERAFLAQDADDGWIRVPICDGKTLIKEPNSTPSPQMPILESHQLNRDGVSGTHSITERSEEEDDLLASSSNSKLTHKPTQSFSKASVLLCDGCGSCDFLPFPSSTLFSTSPIVQFSQGCASPFIHMPRGKLALRKAFGLPLDRFLMVFTGSLSRFDQQTLAICAGVLKEVVSSALVIIAQPAQSVSSIIHALMSLLHWKRCRQIYVLERAPRIIHIKRSIMFDVTLDPCVCNCVSDVVDSLYCGVPVVSMDGGTRPSNSLSCSILRSCGLGNLCAANADDYINIIRKMAREQSFRNEMRRKTMDCFKYSAGVFDTGALQQSLTDGLFEATKQQEEILSGERKRKTDIFCDVLI</sequence>
<dbReference type="Gene3D" id="3.40.50.2000">
    <property type="entry name" value="Glycogen Phosphorylase B"/>
    <property type="match status" value="1"/>
</dbReference>
<keyword evidence="3" id="KW-0677">Repeat</keyword>